<gene>
    <name evidence="1" type="ORF">HSR122_1371</name>
</gene>
<reference evidence="1 2" key="1">
    <citation type="submission" date="2020-11" db="EMBL/GenBank/DDBJ databases">
        <title>Carbohydrate-dependent, anaerobic sulfur respiration: A novel catabolism in halophilic archaea.</title>
        <authorList>
            <person name="Sorokin D.Y."/>
            <person name="Messina E."/>
            <person name="Smedile F."/>
            <person name="La Cono V."/>
            <person name="Hallsworth J.E."/>
            <person name="Yakimov M.M."/>
        </authorList>
    </citation>
    <scope>NUCLEOTIDE SEQUENCE [LARGE SCALE GENOMIC DNA]</scope>
    <source>
        <strain evidence="1 2">HSR12-2</strain>
    </source>
</reference>
<dbReference type="AlphaFoldDB" id="A0A897N903"/>
<dbReference type="KEGG" id="hds:HSR122_1371"/>
<protein>
    <submittedName>
        <fullName evidence="1">Uncharacterized protein</fullName>
    </submittedName>
</protein>
<name>A0A897N903_9EURY</name>
<sequence>MCGRELREPRREVVPAVIRGVDLQIRLAFLDRTRPLSRRIGHRGGQCV</sequence>
<dbReference type="EMBL" id="CP064788">
    <property type="protein sequence ID" value="QSG08768.1"/>
    <property type="molecule type" value="Genomic_DNA"/>
</dbReference>
<proteinExistence type="predicted"/>
<keyword evidence="2" id="KW-1185">Reference proteome</keyword>
<accession>A0A897N903</accession>
<organism evidence="1 2">
    <name type="scientific">Halapricum desulfuricans</name>
    <dbReference type="NCBI Taxonomy" id="2841257"/>
    <lineage>
        <taxon>Archaea</taxon>
        <taxon>Methanobacteriati</taxon>
        <taxon>Methanobacteriota</taxon>
        <taxon>Stenosarchaea group</taxon>
        <taxon>Halobacteria</taxon>
        <taxon>Halobacteriales</taxon>
        <taxon>Haloarculaceae</taxon>
        <taxon>Halapricum</taxon>
    </lineage>
</organism>
<evidence type="ECO:0000313" key="1">
    <source>
        <dbReference type="EMBL" id="QSG08768.1"/>
    </source>
</evidence>
<evidence type="ECO:0000313" key="2">
    <source>
        <dbReference type="Proteomes" id="UP000662973"/>
    </source>
</evidence>
<dbReference type="Proteomes" id="UP000662973">
    <property type="component" value="Chromosome"/>
</dbReference>